<dbReference type="CDD" id="cd00071">
    <property type="entry name" value="GMPK"/>
    <property type="match status" value="1"/>
</dbReference>
<evidence type="ECO:0000313" key="5">
    <source>
        <dbReference type="Proteomes" id="UP000242638"/>
    </source>
</evidence>
<dbReference type="SUPFAM" id="SSF52058">
    <property type="entry name" value="L domain-like"/>
    <property type="match status" value="1"/>
</dbReference>
<proteinExistence type="predicted"/>
<dbReference type="Pfam" id="PF14580">
    <property type="entry name" value="LRR_9"/>
    <property type="match status" value="1"/>
</dbReference>
<name>A0A3P9N6L2_POERE</name>
<dbReference type="SMART" id="SM00365">
    <property type="entry name" value="LRR_SD22"/>
    <property type="match status" value="5"/>
</dbReference>
<reference evidence="5" key="1">
    <citation type="submission" date="2013-11" db="EMBL/GenBank/DDBJ databases">
        <title>The genomic landscape of the Guanapo guppy.</title>
        <authorList>
            <person name="Kuenstner A."/>
            <person name="Dreyer C."/>
        </authorList>
    </citation>
    <scope>NUCLEOTIDE SEQUENCE</scope>
    <source>
        <strain evidence="5">Guanapo</strain>
    </source>
</reference>
<dbReference type="Gene3D" id="3.40.50.300">
    <property type="entry name" value="P-loop containing nucleotide triphosphate hydrolases"/>
    <property type="match status" value="1"/>
</dbReference>
<dbReference type="AlphaFoldDB" id="A0A3P9N6L2"/>
<dbReference type="InterPro" id="IPR027417">
    <property type="entry name" value="P-loop_NTPase"/>
</dbReference>
<feature type="compositionally biased region" description="Acidic residues" evidence="2">
    <location>
        <begin position="564"/>
        <end position="573"/>
    </location>
</feature>
<dbReference type="InterPro" id="IPR032675">
    <property type="entry name" value="LRR_dom_sf"/>
</dbReference>
<feature type="compositionally biased region" description="Basic and acidic residues" evidence="2">
    <location>
        <begin position="574"/>
        <end position="587"/>
    </location>
</feature>
<keyword evidence="1" id="KW-0808">Transferase</keyword>
<evidence type="ECO:0000256" key="2">
    <source>
        <dbReference type="SAM" id="MobiDB-lite"/>
    </source>
</evidence>
<dbReference type="RefSeq" id="XP_008398889.1">
    <property type="nucleotide sequence ID" value="XM_008400667.2"/>
</dbReference>
<feature type="compositionally biased region" description="Basic and acidic residues" evidence="2">
    <location>
        <begin position="714"/>
        <end position="732"/>
    </location>
</feature>
<feature type="compositionally biased region" description="Polar residues" evidence="2">
    <location>
        <begin position="602"/>
        <end position="615"/>
    </location>
</feature>
<dbReference type="Gene3D" id="3.80.10.10">
    <property type="entry name" value="Ribonuclease Inhibitor"/>
    <property type="match status" value="2"/>
</dbReference>
<sequence>MEDELQEQQLMPIPEESTNPLDQPETLKIEEQEEIIKVEEGVLTEEMVSEGLSHIGLDLTGQHHVLCHLSLPNLSLINIHLLCKYVHLVKLELQHNNIEDISCLNHIPHLIYLDVSHNEISNFFQFQPLRYLQVADFSHNQIPDIKDLAGFFCLRKLNLDHNCLSEVSNLVDCSMLTHLSLAYNKITKISNLGNLPLLDLCLRGNQLHCAEGLEKLQKIQVLDLSRNCITSISGIQNLHFLYLINLEKNQIMEIEDLKYVIDLQMLTNLNLLDNPVQKHHNYRLTVIFLHRSLSVLDNKKVTVEEKVSSINMFDPPMDIVGAKDHITNMVLQMAQPQVLYQSTMPTPNTPYPMLVLTGPEGCRKGDLVRRLCQEFSGHFGVGICHTTRPPYTGEKNGVDYHFVSEEEFQNLVLMGKFILTMQYGSHLFGLTRGAIEEVANHGVVCCLHMELEGIFSLKKSCFKPRYILLRPSAIEKFIIYMKNTNRYTKSQIDLAVQRVPLYSKTNEEHPGFFDNVIPSDNYDEAYQTLLEIVKVYMYVEEQMEEAPQEEAKEKVEEKVREEEEKPNEEEVEEEKSIVSDSSLRDFESVEEPATAPVESDSLPGSTVEASSAKDQADFSCQKTLIELASLRKREELAREAIFGKKPGLHSHLFKQHTQNVASAERDQDPGTHTRIRSSEVSHATSPLDVGTSLGGPVEPLDGTLLAQTTEMLKDCDMGPRPESDGHKNREVTKSTSSDTP</sequence>
<dbReference type="InterPro" id="IPR001611">
    <property type="entry name" value="Leu-rich_rpt"/>
</dbReference>
<dbReference type="SMART" id="SM00072">
    <property type="entry name" value="GuKc"/>
    <property type="match status" value="1"/>
</dbReference>
<evidence type="ECO:0000259" key="3">
    <source>
        <dbReference type="PROSITE" id="PS50052"/>
    </source>
</evidence>
<dbReference type="CTD" id="136332"/>
<dbReference type="PANTHER" id="PTHR23117">
    <property type="entry name" value="GUANYLATE KINASE-RELATED"/>
    <property type="match status" value="1"/>
</dbReference>
<dbReference type="GeneID" id="103459255"/>
<dbReference type="STRING" id="8081.ENSPREP00000005226"/>
<evidence type="ECO:0000256" key="1">
    <source>
        <dbReference type="ARBA" id="ARBA00022679"/>
    </source>
</evidence>
<dbReference type="OrthoDB" id="6334211at2759"/>
<feature type="region of interest" description="Disordered" evidence="2">
    <location>
        <begin position="1"/>
        <end position="25"/>
    </location>
</feature>
<dbReference type="InterPro" id="IPR008145">
    <property type="entry name" value="GK/Ca_channel_bsu"/>
</dbReference>
<keyword evidence="5" id="KW-1185">Reference proteome</keyword>
<dbReference type="PROSITE" id="PS50052">
    <property type="entry name" value="GUANYLATE_KINASE_2"/>
    <property type="match status" value="1"/>
</dbReference>
<reference evidence="4" key="2">
    <citation type="submission" date="2025-08" db="UniProtKB">
        <authorList>
            <consortium name="Ensembl"/>
        </authorList>
    </citation>
    <scope>IDENTIFICATION</scope>
    <source>
        <strain evidence="4">Guanapo</strain>
    </source>
</reference>
<dbReference type="GO" id="GO:0005829">
    <property type="term" value="C:cytosol"/>
    <property type="evidence" value="ECO:0007669"/>
    <property type="project" value="TreeGrafter"/>
</dbReference>
<organism evidence="4 5">
    <name type="scientific">Poecilia reticulata</name>
    <name type="common">Guppy</name>
    <name type="synonym">Acanthophacelus reticulatus</name>
    <dbReference type="NCBI Taxonomy" id="8081"/>
    <lineage>
        <taxon>Eukaryota</taxon>
        <taxon>Metazoa</taxon>
        <taxon>Chordata</taxon>
        <taxon>Craniata</taxon>
        <taxon>Vertebrata</taxon>
        <taxon>Euteleostomi</taxon>
        <taxon>Actinopterygii</taxon>
        <taxon>Neopterygii</taxon>
        <taxon>Teleostei</taxon>
        <taxon>Neoteleostei</taxon>
        <taxon>Acanthomorphata</taxon>
        <taxon>Ovalentaria</taxon>
        <taxon>Atherinomorphae</taxon>
        <taxon>Cyprinodontiformes</taxon>
        <taxon>Poeciliidae</taxon>
        <taxon>Poeciliinae</taxon>
        <taxon>Poecilia</taxon>
    </lineage>
</organism>
<dbReference type="KEGG" id="pret:103459255"/>
<dbReference type="Pfam" id="PF13516">
    <property type="entry name" value="LRR_6"/>
    <property type="match status" value="1"/>
</dbReference>
<dbReference type="SUPFAM" id="SSF52540">
    <property type="entry name" value="P-loop containing nucleoside triphosphate hydrolases"/>
    <property type="match status" value="1"/>
</dbReference>
<accession>A0A3P9N6L2</accession>
<dbReference type="OMA" id="CNQISEM"/>
<evidence type="ECO:0000313" key="4">
    <source>
        <dbReference type="Ensembl" id="ENSPREP00000005226.1"/>
    </source>
</evidence>
<dbReference type="InterPro" id="IPR008144">
    <property type="entry name" value="Guanylate_kin-like_dom"/>
</dbReference>
<dbReference type="Proteomes" id="UP000242638">
    <property type="component" value="Unassembled WGS sequence"/>
</dbReference>
<feature type="compositionally biased region" description="Basic and acidic residues" evidence="2">
    <location>
        <begin position="663"/>
        <end position="679"/>
    </location>
</feature>
<dbReference type="GeneTree" id="ENSGT00940000157992"/>
<dbReference type="PROSITE" id="PS51450">
    <property type="entry name" value="LRR"/>
    <property type="match status" value="5"/>
</dbReference>
<feature type="domain" description="Guanylate kinase-like" evidence="3">
    <location>
        <begin position="351"/>
        <end position="534"/>
    </location>
</feature>
<feature type="region of interest" description="Disordered" evidence="2">
    <location>
        <begin position="545"/>
        <end position="615"/>
    </location>
</feature>
<protein>
    <submittedName>
        <fullName evidence="4">Leucine rich repeats and guanylate kinase domain containing</fullName>
    </submittedName>
</protein>
<reference evidence="4" key="3">
    <citation type="submission" date="2025-09" db="UniProtKB">
        <authorList>
            <consortium name="Ensembl"/>
        </authorList>
    </citation>
    <scope>IDENTIFICATION</scope>
    <source>
        <strain evidence="4">Guanapo</strain>
    </source>
</reference>
<dbReference type="Pfam" id="PF00625">
    <property type="entry name" value="Guanylate_kin"/>
    <property type="match status" value="1"/>
</dbReference>
<dbReference type="PANTHER" id="PTHR23117:SF18">
    <property type="entry name" value="LEUCINE-RICH REPEAT AND GUANYLATE KINASE DOMAIN-CONTAINING PROTEIN"/>
    <property type="match status" value="1"/>
</dbReference>
<dbReference type="FunFam" id="3.40.50.300:FF:000828">
    <property type="entry name" value="leucine-rich repeat and guanylate kinase domain-containing protein-like"/>
    <property type="match status" value="1"/>
</dbReference>
<feature type="region of interest" description="Disordered" evidence="2">
    <location>
        <begin position="656"/>
        <end position="701"/>
    </location>
</feature>
<dbReference type="GO" id="GO:0004385">
    <property type="term" value="F:GMP kinase activity"/>
    <property type="evidence" value="ECO:0007669"/>
    <property type="project" value="TreeGrafter"/>
</dbReference>
<dbReference type="Ensembl" id="ENSPRET00000005295.1">
    <property type="protein sequence ID" value="ENSPREP00000005226.1"/>
    <property type="gene ID" value="ENSPREG00000003652.1"/>
</dbReference>
<feature type="region of interest" description="Disordered" evidence="2">
    <location>
        <begin position="714"/>
        <end position="740"/>
    </location>
</feature>
<feature type="compositionally biased region" description="Basic and acidic residues" evidence="2">
    <location>
        <begin position="549"/>
        <end position="563"/>
    </location>
</feature>